<sequence length="1104" mass="124063">MALLNDADPNALSLNSRIFDHVEKAFASDPINYDAIIHSLWPIGTEVGAQITLTAWVTRWESLKADQWAFTHFTQVLRDCHERRQYQSVLEILTDITPPPPAVTIQAVTTPTRDDINRWLADFVAPFKENMRAVVMGEKAFRMWVPQTNNQHGDFLTRLGIPSDTRMKPDLLLHQLGRLVREDSPFSERVERLFEPGVLSHKFLVNTSGAGKTKLLMEGLCKYWGLYLSAKPDTFDHGSDDMNIVIDGTIKETRGFEAYLSKLPPHVDLAKQLEDNTEIAHRHFKCLLLGRLHALRMFLEIIDSIPHPQRESWDIYRKRWLELQIRPSLLGGTSDIFRDLTSALISDFSRTEITTSQLNALIQSRLDYITPICAPSQTCDTAYIYIVADEVQHALTRLPDAFRSADKKHCRPVFREMLQSWVSFKALIIVAAGTGVDAQVLKESMRSAVQKYTKYEQYCDTGSFGREAETLQRKYIRSFIPPALVDTDVFKALIARTVYWLKGRFRFTSAFISELLAAGFEHPHETLNAYISALTSPPPDEPHRVNPANAIFSSFVPTDGGKYVTKDGMEAAKAAISKRTTFTFEKLYEPEHSETRESISDMVLRFWLAYDGDLQNLTQAQVNFVQWGFARFIPDTTQETARIGRLDEPMALIALAQWLNAGFAGQTLHQMLSHKIRVGHHHAFGENALENYLAFCFAGLFSDPSGSRRLRDIFTFAKNPPSWANQTATLVSLYRDPVTGKIEESEVNWASRPSYSLGTRSFGKRTNTSEPNYASVAHDSDADGPPPTADESKKAVETTFNWLKYADRTPICFPSTIMGPDLLFVLRLEDGHRIWVAVQSKFETSDLLKASKLTSAVATLTPVNFFKSNKKQNKEVRELLEALPERLSDDSVGKYSLLRVVVSHYGETALELDHPRRRDDSTFAKMPHYDDEHPLASLNKDYWGGITKELWPRNFVSDTAMDGPKTAALKKAEKLRLEQTEQAKQKAQAERPTQKAPTSMSSVPIKRRKKTYTAGGDSESGEIQQPPKKRKQIAASVISSGFGMLASPGASTGSHPHLSSAPSVDVHMGGHDDDKAPPDSAADTKDEPMTDSGYSDTDWDVFSS</sequence>
<dbReference type="AlphaFoldDB" id="A0AAD7AJ92"/>
<gene>
    <name evidence="2" type="ORF">DFH08DRAFT_734644</name>
</gene>
<organism evidence="2 3">
    <name type="scientific">Mycena albidolilacea</name>
    <dbReference type="NCBI Taxonomy" id="1033008"/>
    <lineage>
        <taxon>Eukaryota</taxon>
        <taxon>Fungi</taxon>
        <taxon>Dikarya</taxon>
        <taxon>Basidiomycota</taxon>
        <taxon>Agaricomycotina</taxon>
        <taxon>Agaricomycetes</taxon>
        <taxon>Agaricomycetidae</taxon>
        <taxon>Agaricales</taxon>
        <taxon>Marasmiineae</taxon>
        <taxon>Mycenaceae</taxon>
        <taxon>Mycena</taxon>
    </lineage>
</organism>
<protein>
    <submittedName>
        <fullName evidence="2">Uncharacterized protein</fullName>
    </submittedName>
</protein>
<evidence type="ECO:0000313" key="3">
    <source>
        <dbReference type="Proteomes" id="UP001218218"/>
    </source>
</evidence>
<evidence type="ECO:0000256" key="1">
    <source>
        <dbReference type="SAM" id="MobiDB-lite"/>
    </source>
</evidence>
<feature type="compositionally biased region" description="Polar residues" evidence="1">
    <location>
        <begin position="760"/>
        <end position="772"/>
    </location>
</feature>
<reference evidence="2" key="1">
    <citation type="submission" date="2023-03" db="EMBL/GenBank/DDBJ databases">
        <title>Massive genome expansion in bonnet fungi (Mycena s.s.) driven by repeated elements and novel gene families across ecological guilds.</title>
        <authorList>
            <consortium name="Lawrence Berkeley National Laboratory"/>
            <person name="Harder C.B."/>
            <person name="Miyauchi S."/>
            <person name="Viragh M."/>
            <person name="Kuo A."/>
            <person name="Thoen E."/>
            <person name="Andreopoulos B."/>
            <person name="Lu D."/>
            <person name="Skrede I."/>
            <person name="Drula E."/>
            <person name="Henrissat B."/>
            <person name="Morin E."/>
            <person name="Kohler A."/>
            <person name="Barry K."/>
            <person name="LaButti K."/>
            <person name="Morin E."/>
            <person name="Salamov A."/>
            <person name="Lipzen A."/>
            <person name="Mereny Z."/>
            <person name="Hegedus B."/>
            <person name="Baldrian P."/>
            <person name="Stursova M."/>
            <person name="Weitz H."/>
            <person name="Taylor A."/>
            <person name="Grigoriev I.V."/>
            <person name="Nagy L.G."/>
            <person name="Martin F."/>
            <person name="Kauserud H."/>
        </authorList>
    </citation>
    <scope>NUCLEOTIDE SEQUENCE</scope>
    <source>
        <strain evidence="2">CBHHK002</strain>
    </source>
</reference>
<feature type="compositionally biased region" description="Basic and acidic residues" evidence="1">
    <location>
        <begin position="979"/>
        <end position="993"/>
    </location>
</feature>
<proteinExistence type="predicted"/>
<dbReference type="EMBL" id="JARIHO010000006">
    <property type="protein sequence ID" value="KAJ7359769.1"/>
    <property type="molecule type" value="Genomic_DNA"/>
</dbReference>
<name>A0AAD7AJ92_9AGAR</name>
<feature type="region of interest" description="Disordered" evidence="1">
    <location>
        <begin position="760"/>
        <end position="793"/>
    </location>
</feature>
<keyword evidence="3" id="KW-1185">Reference proteome</keyword>
<accession>A0AAD7AJ92</accession>
<comment type="caution">
    <text evidence="2">The sequence shown here is derived from an EMBL/GenBank/DDBJ whole genome shotgun (WGS) entry which is preliminary data.</text>
</comment>
<feature type="compositionally biased region" description="Basic and acidic residues" evidence="1">
    <location>
        <begin position="1068"/>
        <end position="1088"/>
    </location>
</feature>
<feature type="region of interest" description="Disordered" evidence="1">
    <location>
        <begin position="979"/>
        <end position="1104"/>
    </location>
</feature>
<evidence type="ECO:0000313" key="2">
    <source>
        <dbReference type="EMBL" id="KAJ7359769.1"/>
    </source>
</evidence>
<dbReference type="Proteomes" id="UP001218218">
    <property type="component" value="Unassembled WGS sequence"/>
</dbReference>